<evidence type="ECO:0000313" key="3">
    <source>
        <dbReference type="Proteomes" id="UP000007798"/>
    </source>
</evidence>
<dbReference type="OrthoDB" id="7855743at2759"/>
<dbReference type="EMBL" id="CH959376">
    <property type="protein sequence ID" value="EDW71564.2"/>
    <property type="molecule type" value="Genomic_DNA"/>
</dbReference>
<organism evidence="2 3">
    <name type="scientific">Drosophila willistoni</name>
    <name type="common">Fruit fly</name>
    <dbReference type="NCBI Taxonomy" id="7260"/>
    <lineage>
        <taxon>Eukaryota</taxon>
        <taxon>Metazoa</taxon>
        <taxon>Ecdysozoa</taxon>
        <taxon>Arthropoda</taxon>
        <taxon>Hexapoda</taxon>
        <taxon>Insecta</taxon>
        <taxon>Pterygota</taxon>
        <taxon>Neoptera</taxon>
        <taxon>Endopterygota</taxon>
        <taxon>Diptera</taxon>
        <taxon>Brachycera</taxon>
        <taxon>Muscomorpha</taxon>
        <taxon>Ephydroidea</taxon>
        <taxon>Drosophilidae</taxon>
        <taxon>Drosophila</taxon>
        <taxon>Sophophora</taxon>
    </lineage>
</organism>
<dbReference type="Pfam" id="PF16012">
    <property type="entry name" value="DUF4780"/>
    <property type="match status" value="1"/>
</dbReference>
<reference evidence="2 3" key="1">
    <citation type="journal article" date="2007" name="Nature">
        <title>Evolution of genes and genomes on the Drosophila phylogeny.</title>
        <authorList>
            <consortium name="Drosophila 12 Genomes Consortium"/>
            <person name="Clark A.G."/>
            <person name="Eisen M.B."/>
            <person name="Smith D.R."/>
            <person name="Bergman C.M."/>
            <person name="Oliver B."/>
            <person name="Markow T.A."/>
            <person name="Kaufman T.C."/>
            <person name="Kellis M."/>
            <person name="Gelbart W."/>
            <person name="Iyer V.N."/>
            <person name="Pollard D.A."/>
            <person name="Sackton T.B."/>
            <person name="Larracuente A.M."/>
            <person name="Singh N.D."/>
            <person name="Abad J.P."/>
            <person name="Abt D.N."/>
            <person name="Adryan B."/>
            <person name="Aguade M."/>
            <person name="Akashi H."/>
            <person name="Anderson W.W."/>
            <person name="Aquadro C.F."/>
            <person name="Ardell D.H."/>
            <person name="Arguello R."/>
            <person name="Artieri C.G."/>
            <person name="Barbash D.A."/>
            <person name="Barker D."/>
            <person name="Barsanti P."/>
            <person name="Batterham P."/>
            <person name="Batzoglou S."/>
            <person name="Begun D."/>
            <person name="Bhutkar A."/>
            <person name="Blanco E."/>
            <person name="Bosak S.A."/>
            <person name="Bradley R.K."/>
            <person name="Brand A.D."/>
            <person name="Brent M.R."/>
            <person name="Brooks A.N."/>
            <person name="Brown R.H."/>
            <person name="Butlin R.K."/>
            <person name="Caggese C."/>
            <person name="Calvi B.R."/>
            <person name="Bernardo de Carvalho A."/>
            <person name="Caspi A."/>
            <person name="Castrezana S."/>
            <person name="Celniker S.E."/>
            <person name="Chang J.L."/>
            <person name="Chapple C."/>
            <person name="Chatterji S."/>
            <person name="Chinwalla A."/>
            <person name="Civetta A."/>
            <person name="Clifton S.W."/>
            <person name="Comeron J.M."/>
            <person name="Costello J.C."/>
            <person name="Coyne J.A."/>
            <person name="Daub J."/>
            <person name="David R.G."/>
            <person name="Delcher A.L."/>
            <person name="Delehaunty K."/>
            <person name="Do C.B."/>
            <person name="Ebling H."/>
            <person name="Edwards K."/>
            <person name="Eickbush T."/>
            <person name="Evans J.D."/>
            <person name="Filipski A."/>
            <person name="Findeiss S."/>
            <person name="Freyhult E."/>
            <person name="Fulton L."/>
            <person name="Fulton R."/>
            <person name="Garcia A.C."/>
            <person name="Gardiner A."/>
            <person name="Garfield D.A."/>
            <person name="Garvin B.E."/>
            <person name="Gibson G."/>
            <person name="Gilbert D."/>
            <person name="Gnerre S."/>
            <person name="Godfrey J."/>
            <person name="Good R."/>
            <person name="Gotea V."/>
            <person name="Gravely B."/>
            <person name="Greenberg A.J."/>
            <person name="Griffiths-Jones S."/>
            <person name="Gross S."/>
            <person name="Guigo R."/>
            <person name="Gustafson E.A."/>
            <person name="Haerty W."/>
            <person name="Hahn M.W."/>
            <person name="Halligan D.L."/>
            <person name="Halpern A.L."/>
            <person name="Halter G.M."/>
            <person name="Han M.V."/>
            <person name="Heger A."/>
            <person name="Hillier L."/>
            <person name="Hinrichs A.S."/>
            <person name="Holmes I."/>
            <person name="Hoskins R.A."/>
            <person name="Hubisz M.J."/>
            <person name="Hultmark D."/>
            <person name="Huntley M.A."/>
            <person name="Jaffe D.B."/>
            <person name="Jagadeeshan S."/>
            <person name="Jeck W.R."/>
            <person name="Johnson J."/>
            <person name="Jones C.D."/>
            <person name="Jordan W.C."/>
            <person name="Karpen G.H."/>
            <person name="Kataoka E."/>
            <person name="Keightley P.D."/>
            <person name="Kheradpour P."/>
            <person name="Kirkness E.F."/>
            <person name="Koerich L.B."/>
            <person name="Kristiansen K."/>
            <person name="Kudrna D."/>
            <person name="Kulathinal R.J."/>
            <person name="Kumar S."/>
            <person name="Kwok R."/>
            <person name="Lander E."/>
            <person name="Langley C.H."/>
            <person name="Lapoint R."/>
            <person name="Lazzaro B.P."/>
            <person name="Lee S.J."/>
            <person name="Levesque L."/>
            <person name="Li R."/>
            <person name="Lin C.F."/>
            <person name="Lin M.F."/>
            <person name="Lindblad-Toh K."/>
            <person name="Llopart A."/>
            <person name="Long M."/>
            <person name="Low L."/>
            <person name="Lozovsky E."/>
            <person name="Lu J."/>
            <person name="Luo M."/>
            <person name="Machado C.A."/>
            <person name="Makalowski W."/>
            <person name="Marzo M."/>
            <person name="Matsuda M."/>
            <person name="Matzkin L."/>
            <person name="McAllister B."/>
            <person name="McBride C.S."/>
            <person name="McKernan B."/>
            <person name="McKernan K."/>
            <person name="Mendez-Lago M."/>
            <person name="Minx P."/>
            <person name="Mollenhauer M.U."/>
            <person name="Montooth K."/>
            <person name="Mount S.M."/>
            <person name="Mu X."/>
            <person name="Myers E."/>
            <person name="Negre B."/>
            <person name="Newfeld S."/>
            <person name="Nielsen R."/>
            <person name="Noor M.A."/>
            <person name="O'Grady P."/>
            <person name="Pachter L."/>
            <person name="Papaceit M."/>
            <person name="Parisi M.J."/>
            <person name="Parisi M."/>
            <person name="Parts L."/>
            <person name="Pedersen J.S."/>
            <person name="Pesole G."/>
            <person name="Phillippy A.M."/>
            <person name="Ponting C.P."/>
            <person name="Pop M."/>
            <person name="Porcelli D."/>
            <person name="Powell J.R."/>
            <person name="Prohaska S."/>
            <person name="Pruitt K."/>
            <person name="Puig M."/>
            <person name="Quesneville H."/>
            <person name="Ram K.R."/>
            <person name="Rand D."/>
            <person name="Rasmussen M.D."/>
            <person name="Reed L.K."/>
            <person name="Reenan R."/>
            <person name="Reily A."/>
            <person name="Remington K.A."/>
            <person name="Rieger T.T."/>
            <person name="Ritchie M.G."/>
            <person name="Robin C."/>
            <person name="Rogers Y.H."/>
            <person name="Rohde C."/>
            <person name="Rozas J."/>
            <person name="Rubenfield M.J."/>
            <person name="Ruiz A."/>
            <person name="Russo S."/>
            <person name="Salzberg S.L."/>
            <person name="Sanchez-Gracia A."/>
            <person name="Saranga D.J."/>
            <person name="Sato H."/>
            <person name="Schaeffer S.W."/>
            <person name="Schatz M.C."/>
            <person name="Schlenke T."/>
            <person name="Schwartz R."/>
            <person name="Segarra C."/>
            <person name="Singh R.S."/>
            <person name="Sirot L."/>
            <person name="Sirota M."/>
            <person name="Sisneros N.B."/>
            <person name="Smith C.D."/>
            <person name="Smith T.F."/>
            <person name="Spieth J."/>
            <person name="Stage D.E."/>
            <person name="Stark A."/>
            <person name="Stephan W."/>
            <person name="Strausberg R.L."/>
            <person name="Strempel S."/>
            <person name="Sturgill D."/>
            <person name="Sutton G."/>
            <person name="Sutton G.G."/>
            <person name="Tao W."/>
            <person name="Teichmann S."/>
            <person name="Tobari Y.N."/>
            <person name="Tomimura Y."/>
            <person name="Tsolas J.M."/>
            <person name="Valente V.L."/>
            <person name="Venter E."/>
            <person name="Venter J.C."/>
            <person name="Vicario S."/>
            <person name="Vieira F.G."/>
            <person name="Vilella A.J."/>
            <person name="Villasante A."/>
            <person name="Walenz B."/>
            <person name="Wang J."/>
            <person name="Wasserman M."/>
            <person name="Watts T."/>
            <person name="Wilson D."/>
            <person name="Wilson R.K."/>
            <person name="Wing R.A."/>
            <person name="Wolfner M.F."/>
            <person name="Wong A."/>
            <person name="Wong G.K."/>
            <person name="Wu C.I."/>
            <person name="Wu G."/>
            <person name="Yamamoto D."/>
            <person name="Yang H.P."/>
            <person name="Yang S.P."/>
            <person name="Yorke J.A."/>
            <person name="Yoshida K."/>
            <person name="Zdobnov E."/>
            <person name="Zhang P."/>
            <person name="Zhang Y."/>
            <person name="Zimin A.V."/>
            <person name="Baldwin J."/>
            <person name="Abdouelleil A."/>
            <person name="Abdulkadir J."/>
            <person name="Abebe A."/>
            <person name="Abera B."/>
            <person name="Abreu J."/>
            <person name="Acer S.C."/>
            <person name="Aftuck L."/>
            <person name="Alexander A."/>
            <person name="An P."/>
            <person name="Anderson E."/>
            <person name="Anderson S."/>
            <person name="Arachi H."/>
            <person name="Azer M."/>
            <person name="Bachantsang P."/>
            <person name="Barry A."/>
            <person name="Bayul T."/>
            <person name="Berlin A."/>
            <person name="Bessette D."/>
            <person name="Bloom T."/>
            <person name="Blye J."/>
            <person name="Boguslavskiy L."/>
            <person name="Bonnet C."/>
            <person name="Boukhgalter B."/>
            <person name="Bourzgui I."/>
            <person name="Brown A."/>
            <person name="Cahill P."/>
            <person name="Channer S."/>
            <person name="Cheshatsang Y."/>
            <person name="Chuda L."/>
            <person name="Citroen M."/>
            <person name="Collymore A."/>
            <person name="Cooke P."/>
            <person name="Costello M."/>
            <person name="D'Aco K."/>
            <person name="Daza R."/>
            <person name="De Haan G."/>
            <person name="DeGray S."/>
            <person name="DeMaso C."/>
            <person name="Dhargay N."/>
            <person name="Dooley K."/>
            <person name="Dooley E."/>
            <person name="Doricent M."/>
            <person name="Dorje P."/>
            <person name="Dorjee K."/>
            <person name="Dupes A."/>
            <person name="Elong R."/>
            <person name="Falk J."/>
            <person name="Farina A."/>
            <person name="Faro S."/>
            <person name="Ferguson D."/>
            <person name="Fisher S."/>
            <person name="Foley C.D."/>
            <person name="Franke A."/>
            <person name="Friedrich D."/>
            <person name="Gadbois L."/>
            <person name="Gearin G."/>
            <person name="Gearin C.R."/>
            <person name="Giannoukos G."/>
            <person name="Goode T."/>
            <person name="Graham J."/>
            <person name="Grandbois E."/>
            <person name="Grewal S."/>
            <person name="Gyaltsen K."/>
            <person name="Hafez N."/>
            <person name="Hagos B."/>
            <person name="Hall J."/>
            <person name="Henson C."/>
            <person name="Hollinger A."/>
            <person name="Honan T."/>
            <person name="Huard M.D."/>
            <person name="Hughes L."/>
            <person name="Hurhula B."/>
            <person name="Husby M.E."/>
            <person name="Kamat A."/>
            <person name="Kanga B."/>
            <person name="Kashin S."/>
            <person name="Khazanovich D."/>
            <person name="Kisner P."/>
            <person name="Lance K."/>
            <person name="Lara M."/>
            <person name="Lee W."/>
            <person name="Lennon N."/>
            <person name="Letendre F."/>
            <person name="LeVine R."/>
            <person name="Lipovsky A."/>
            <person name="Liu X."/>
            <person name="Liu J."/>
            <person name="Liu S."/>
            <person name="Lokyitsang T."/>
            <person name="Lokyitsang Y."/>
            <person name="Lubonja R."/>
            <person name="Lui A."/>
            <person name="MacDonald P."/>
            <person name="Magnisalis V."/>
            <person name="Maru K."/>
            <person name="Matthews C."/>
            <person name="McCusker W."/>
            <person name="McDonough S."/>
            <person name="Mehta T."/>
            <person name="Meldrim J."/>
            <person name="Meneus L."/>
            <person name="Mihai O."/>
            <person name="Mihalev A."/>
            <person name="Mihova T."/>
            <person name="Mittelman R."/>
            <person name="Mlenga V."/>
            <person name="Montmayeur A."/>
            <person name="Mulrain L."/>
            <person name="Navidi A."/>
            <person name="Naylor J."/>
            <person name="Negash T."/>
            <person name="Nguyen T."/>
            <person name="Nguyen N."/>
            <person name="Nicol R."/>
            <person name="Norbu C."/>
            <person name="Norbu N."/>
            <person name="Novod N."/>
            <person name="O'Neill B."/>
            <person name="Osman S."/>
            <person name="Markiewicz E."/>
            <person name="Oyono O.L."/>
            <person name="Patti C."/>
            <person name="Phunkhang P."/>
            <person name="Pierre F."/>
            <person name="Priest M."/>
            <person name="Raghuraman S."/>
            <person name="Rege F."/>
            <person name="Reyes R."/>
            <person name="Rise C."/>
            <person name="Rogov P."/>
            <person name="Ross K."/>
            <person name="Ryan E."/>
            <person name="Settipalli S."/>
            <person name="Shea T."/>
            <person name="Sherpa N."/>
            <person name="Shi L."/>
            <person name="Shih D."/>
            <person name="Sparrow T."/>
            <person name="Spaulding J."/>
            <person name="Stalker J."/>
            <person name="Stange-Thomann N."/>
            <person name="Stavropoulos S."/>
            <person name="Stone C."/>
            <person name="Strader C."/>
            <person name="Tesfaye S."/>
            <person name="Thomson T."/>
            <person name="Thoulutsang Y."/>
            <person name="Thoulutsang D."/>
            <person name="Topham K."/>
            <person name="Topping I."/>
            <person name="Tsamla T."/>
            <person name="Vassiliev H."/>
            <person name="Vo A."/>
            <person name="Wangchuk T."/>
            <person name="Wangdi T."/>
            <person name="Weiand M."/>
            <person name="Wilkinson J."/>
            <person name="Wilson A."/>
            <person name="Yadav S."/>
            <person name="Young G."/>
            <person name="Yu Q."/>
            <person name="Zembek L."/>
            <person name="Zhong D."/>
            <person name="Zimmer A."/>
            <person name="Zwirko Z."/>
            <person name="Jaffe D.B."/>
            <person name="Alvarez P."/>
            <person name="Brockman W."/>
            <person name="Butler J."/>
            <person name="Chin C."/>
            <person name="Gnerre S."/>
            <person name="Grabherr M."/>
            <person name="Kleber M."/>
            <person name="Mauceli E."/>
            <person name="MacCallum I."/>
        </authorList>
    </citation>
    <scope>NUCLEOTIDE SEQUENCE [LARGE SCALE GENOMIC DNA]</scope>
    <source>
        <strain evidence="3">Tucson 14030-0811.24</strain>
    </source>
</reference>
<accession>B4MHH5</accession>
<dbReference type="Proteomes" id="UP000007798">
    <property type="component" value="Unassembled WGS sequence"/>
</dbReference>
<evidence type="ECO:0000313" key="2">
    <source>
        <dbReference type="EMBL" id="EDW71564.2"/>
    </source>
</evidence>
<dbReference type="AlphaFoldDB" id="B4MHH5"/>
<proteinExistence type="predicted"/>
<dbReference type="InParanoid" id="B4MHH5"/>
<protein>
    <recommendedName>
        <fullName evidence="1">DUF4780 domain-containing protein</fullName>
    </recommendedName>
</protein>
<evidence type="ECO:0000259" key="1">
    <source>
        <dbReference type="Pfam" id="PF16012"/>
    </source>
</evidence>
<dbReference type="HOGENOM" id="CLU_068335_0_0_1"/>
<keyword evidence="3" id="KW-1185">Reference proteome</keyword>
<sequence>MASYSTIYDLKKRIEDLLSTSEGQCVLISSKGKELDGDLIFEAAGLENCDPKKKQTITCFQGAQKIGALTVIAEVGIETDSSENCLGVDCGNESFESVETCPDSQEVSLNKSDESSENISESLQDACGIAVKCDMKPRAPSSELDNEITLQQEKGTPAFNKGLKTEKWAVVSEEILDPCSEKNITNICLNHEVILWIDSVSVEFIKSKCYQLHYHFWKITFEFCS</sequence>
<dbReference type="InterPro" id="IPR031961">
    <property type="entry name" value="DUF4780"/>
</dbReference>
<name>B4MHH5_DROWI</name>
<feature type="domain" description="DUF4780" evidence="1">
    <location>
        <begin position="160"/>
        <end position="221"/>
    </location>
</feature>
<gene>
    <name evidence="2" type="primary">Dwil\GK22278</name>
    <name evidence="2" type="ORF">Dwil_GK22278</name>
</gene>